<dbReference type="EMBL" id="SJPS01000009">
    <property type="protein sequence ID" value="TWU21827.1"/>
    <property type="molecule type" value="Genomic_DNA"/>
</dbReference>
<dbReference type="InterPro" id="IPR000917">
    <property type="entry name" value="Sulfatase_N"/>
</dbReference>
<feature type="signal peptide" evidence="5">
    <location>
        <begin position="1"/>
        <end position="23"/>
    </location>
</feature>
<proteinExistence type="inferred from homology"/>
<evidence type="ECO:0000256" key="1">
    <source>
        <dbReference type="ARBA" id="ARBA00008779"/>
    </source>
</evidence>
<dbReference type="GO" id="GO:0004065">
    <property type="term" value="F:arylsulfatase activity"/>
    <property type="evidence" value="ECO:0007669"/>
    <property type="project" value="UniProtKB-EC"/>
</dbReference>
<evidence type="ECO:0000256" key="4">
    <source>
        <dbReference type="ARBA" id="ARBA00022837"/>
    </source>
</evidence>
<dbReference type="Gene3D" id="3.20.20.80">
    <property type="entry name" value="Glycosidases"/>
    <property type="match status" value="1"/>
</dbReference>
<name>A0A5C6CDJ8_9BACT</name>
<dbReference type="EC" id="3.1.6.1" evidence="7"/>
<dbReference type="InterPro" id="IPR050738">
    <property type="entry name" value="Sulfatase"/>
</dbReference>
<evidence type="ECO:0000256" key="2">
    <source>
        <dbReference type="ARBA" id="ARBA00022723"/>
    </source>
</evidence>
<dbReference type="InterPro" id="IPR024607">
    <property type="entry name" value="Sulfatase_CS"/>
</dbReference>
<evidence type="ECO:0000259" key="6">
    <source>
        <dbReference type="Pfam" id="PF00884"/>
    </source>
</evidence>
<protein>
    <submittedName>
        <fullName evidence="7">Arylsulfatase</fullName>
        <ecNumber evidence="7">3.1.6.1</ecNumber>
    </submittedName>
</protein>
<keyword evidence="4" id="KW-0106">Calcium</keyword>
<dbReference type="AlphaFoldDB" id="A0A5C6CDJ8"/>
<dbReference type="Pfam" id="PF00884">
    <property type="entry name" value="Sulfatase"/>
    <property type="match status" value="1"/>
</dbReference>
<dbReference type="Gene3D" id="3.40.720.10">
    <property type="entry name" value="Alkaline Phosphatase, subunit A"/>
    <property type="match status" value="1"/>
</dbReference>
<dbReference type="RefSeq" id="WP_231936486.1">
    <property type="nucleotide sequence ID" value="NZ_SJPS01000009.1"/>
</dbReference>
<feature type="chain" id="PRO_5022981491" evidence="5">
    <location>
        <begin position="24"/>
        <end position="874"/>
    </location>
</feature>
<evidence type="ECO:0000256" key="3">
    <source>
        <dbReference type="ARBA" id="ARBA00022801"/>
    </source>
</evidence>
<dbReference type="InterPro" id="IPR017850">
    <property type="entry name" value="Alkaline_phosphatase_core_sf"/>
</dbReference>
<reference evidence="7 8" key="1">
    <citation type="submission" date="2019-02" db="EMBL/GenBank/DDBJ databases">
        <title>Deep-cultivation of Planctomycetes and their phenomic and genomic characterization uncovers novel biology.</title>
        <authorList>
            <person name="Wiegand S."/>
            <person name="Jogler M."/>
            <person name="Boedeker C."/>
            <person name="Pinto D."/>
            <person name="Vollmers J."/>
            <person name="Rivas-Marin E."/>
            <person name="Kohn T."/>
            <person name="Peeters S.H."/>
            <person name="Heuer A."/>
            <person name="Rast P."/>
            <person name="Oberbeckmann S."/>
            <person name="Bunk B."/>
            <person name="Jeske O."/>
            <person name="Meyerdierks A."/>
            <person name="Storesund J.E."/>
            <person name="Kallscheuer N."/>
            <person name="Luecker S."/>
            <person name="Lage O.M."/>
            <person name="Pohl T."/>
            <person name="Merkel B.J."/>
            <person name="Hornburger P."/>
            <person name="Mueller R.-W."/>
            <person name="Bruemmer F."/>
            <person name="Labrenz M."/>
            <person name="Spormann A.M."/>
            <person name="Op Den Camp H."/>
            <person name="Overmann J."/>
            <person name="Amann R."/>
            <person name="Jetten M.S.M."/>
            <person name="Mascher T."/>
            <person name="Medema M.H."/>
            <person name="Devos D.P."/>
            <person name="Kaster A.-K."/>
            <person name="Ovreas L."/>
            <person name="Rohde M."/>
            <person name="Galperin M.Y."/>
            <person name="Jogler C."/>
        </authorList>
    </citation>
    <scope>NUCLEOTIDE SEQUENCE [LARGE SCALE GENOMIC DNA]</scope>
    <source>
        <strain evidence="7 8">Pla144</strain>
    </source>
</reference>
<dbReference type="PANTHER" id="PTHR42693">
    <property type="entry name" value="ARYLSULFATASE FAMILY MEMBER"/>
    <property type="match status" value="1"/>
</dbReference>
<dbReference type="GO" id="GO:0046872">
    <property type="term" value="F:metal ion binding"/>
    <property type="evidence" value="ECO:0007669"/>
    <property type="project" value="UniProtKB-KW"/>
</dbReference>
<keyword evidence="2" id="KW-0479">Metal-binding</keyword>
<dbReference type="CDD" id="cd11576">
    <property type="entry name" value="GH99_GH71_like_2"/>
    <property type="match status" value="1"/>
</dbReference>
<keyword evidence="5" id="KW-0732">Signal</keyword>
<organism evidence="7 8">
    <name type="scientific">Bythopirellula polymerisocia</name>
    <dbReference type="NCBI Taxonomy" id="2528003"/>
    <lineage>
        <taxon>Bacteria</taxon>
        <taxon>Pseudomonadati</taxon>
        <taxon>Planctomycetota</taxon>
        <taxon>Planctomycetia</taxon>
        <taxon>Pirellulales</taxon>
        <taxon>Lacipirellulaceae</taxon>
        <taxon>Bythopirellula</taxon>
    </lineage>
</organism>
<evidence type="ECO:0000313" key="8">
    <source>
        <dbReference type="Proteomes" id="UP000318437"/>
    </source>
</evidence>
<sequence length="874" mass="96986" precursor="true">MSQIFSRLLCTSLILLCSVRCSADNPNIVVILVDDMGYGDPGCFNPESKILTPHIDSIARAGMRFTDAHAPGPLCHMSRYGLMTGRYPFRTDVSPWPEQPLIEPGQLTVASLAKREGYDTAMVGKWHLGFQENGYDEPLPGGPTDCGFDSFFGIRASTDIPPYFYIRGNRAVSPPTDKIAAHHSPGWNSNQGEFWRAGGIAPDLQLDEVLPRFTDEAIQVIQEHASNDGNKPLMLYLAYPAPHTPWLSSEEYVGKSTAGAYGDFVMMVDAQIGRVLTALDEADITDDTLLVFTSDNGPCWYDVDTERLGHDATGQFRGMKSDAWEGGHRMPLIVRWPGRVKSDTISDQLVCFTDFLATFASVMGVQLPEGAGPDSFDFLTALTGQSADDTSVRNQFVMRAGSQPSMMTIRSGDWKLITQLGSGGFSKPKLIEAVAGGPSGQLYNLADDPGETTNLYLQHPDIVARLTAEMKTIVDDEHSSVASQEADRSTLTGKVMCGYQGWFNCEGDGAQLGWKHWARNRKQLFAPGNVTVDLWPDLSEFDPDELYDTGFTNTDGSIAKVFSSNNRKTVLRHFRWMQDYGIDGVFLQRFANGLKDKVVLHNYDTVLGHVRQGAGQAGRSFAIMYDLSGLKAGELKNVRDDWRRLRSDTRLAEDPAYQQHDGMPVVAIWGVGFGSKTKSRDYSLAECRELIECFKEDGCTVILGVPTGWRKLERDAIPDPQLLEVLELADVLSPWTVGRYRNEAEVAKHMQKYWRPDQRWCDQHELSYMPVVFPGFSWHNLHGGDLDSIPRQKGKFLWSQAIGAKQAGCEMLYVAMFDEVDEGTAIFKCTNQPPTGNGGKFLTYEGLPSDFYLRLVGKAGEMLRGEIPRTKAVP</sequence>
<dbReference type="PROSITE" id="PS00149">
    <property type="entry name" value="SULFATASE_2"/>
    <property type="match status" value="1"/>
</dbReference>
<dbReference type="CDD" id="cd16143">
    <property type="entry name" value="ARS_like"/>
    <property type="match status" value="1"/>
</dbReference>
<evidence type="ECO:0000256" key="5">
    <source>
        <dbReference type="SAM" id="SignalP"/>
    </source>
</evidence>
<gene>
    <name evidence="7" type="primary">atsA_31</name>
    <name evidence="7" type="ORF">Pla144_45230</name>
</gene>
<keyword evidence="3 7" id="KW-0378">Hydrolase</keyword>
<evidence type="ECO:0000313" key="7">
    <source>
        <dbReference type="EMBL" id="TWU21827.1"/>
    </source>
</evidence>
<dbReference type="Gene3D" id="3.30.1120.10">
    <property type="match status" value="1"/>
</dbReference>
<dbReference type="PANTHER" id="PTHR42693:SF53">
    <property type="entry name" value="ENDO-4-O-SULFATASE"/>
    <property type="match status" value="1"/>
</dbReference>
<comment type="similarity">
    <text evidence="1">Belongs to the sulfatase family.</text>
</comment>
<dbReference type="SUPFAM" id="SSF53649">
    <property type="entry name" value="Alkaline phosphatase-like"/>
    <property type="match status" value="1"/>
</dbReference>
<keyword evidence="8" id="KW-1185">Reference proteome</keyword>
<accession>A0A5C6CDJ8</accession>
<comment type="caution">
    <text evidence="7">The sequence shown here is derived from an EMBL/GenBank/DDBJ whole genome shotgun (WGS) entry which is preliminary data.</text>
</comment>
<feature type="domain" description="Sulfatase N-terminal" evidence="6">
    <location>
        <begin position="26"/>
        <end position="365"/>
    </location>
</feature>
<dbReference type="Proteomes" id="UP000318437">
    <property type="component" value="Unassembled WGS sequence"/>
</dbReference>